<dbReference type="EMBL" id="JBHTJM010000005">
    <property type="protein sequence ID" value="MFD0963142.1"/>
    <property type="molecule type" value="Genomic_DNA"/>
</dbReference>
<evidence type="ECO:0000313" key="6">
    <source>
        <dbReference type="EMBL" id="MFD0963142.1"/>
    </source>
</evidence>
<dbReference type="Gene3D" id="2.130.10.10">
    <property type="entry name" value="YVTN repeat-like/Quinoprotein amine dehydrogenase"/>
    <property type="match status" value="2"/>
</dbReference>
<dbReference type="Pfam" id="PF07495">
    <property type="entry name" value="Y_Y_Y"/>
    <property type="match status" value="1"/>
</dbReference>
<reference evidence="7" key="1">
    <citation type="journal article" date="2019" name="Int. J. Syst. Evol. Microbiol.">
        <title>The Global Catalogue of Microorganisms (GCM) 10K type strain sequencing project: providing services to taxonomists for standard genome sequencing and annotation.</title>
        <authorList>
            <consortium name="The Broad Institute Genomics Platform"/>
            <consortium name="The Broad Institute Genome Sequencing Center for Infectious Disease"/>
            <person name="Wu L."/>
            <person name="Ma J."/>
        </authorList>
    </citation>
    <scope>NUCLEOTIDE SEQUENCE [LARGE SCALE GENOMIC DNA]</scope>
    <source>
        <strain evidence="7">CCUG 62114</strain>
    </source>
</reference>
<proteinExistence type="predicted"/>
<dbReference type="SUPFAM" id="SSF63829">
    <property type="entry name" value="Calcium-dependent phosphotriesterase"/>
    <property type="match status" value="3"/>
</dbReference>
<keyword evidence="1" id="KW-0597">Phosphoprotein</keyword>
<keyword evidence="2" id="KW-1133">Transmembrane helix</keyword>
<comment type="caution">
    <text evidence="6">The sequence shown here is derived from an EMBL/GenBank/DDBJ whole genome shotgun (WGS) entry which is preliminary data.</text>
</comment>
<evidence type="ECO:0000259" key="4">
    <source>
        <dbReference type="Pfam" id="PF07495"/>
    </source>
</evidence>
<feature type="transmembrane region" description="Helical" evidence="2">
    <location>
        <begin position="802"/>
        <end position="820"/>
    </location>
</feature>
<feature type="domain" description="Two component regulator three Y" evidence="4">
    <location>
        <begin position="733"/>
        <end position="794"/>
    </location>
</feature>
<keyword evidence="3" id="KW-0732">Signal</keyword>
<dbReference type="InterPro" id="IPR011495">
    <property type="entry name" value="Sig_transdc_His_kin_sub2_dim/P"/>
</dbReference>
<dbReference type="PANTHER" id="PTHR43547:SF2">
    <property type="entry name" value="HYBRID SIGNAL TRANSDUCTION HISTIDINE KINASE C"/>
    <property type="match status" value="1"/>
</dbReference>
<dbReference type="Gene3D" id="3.30.450.20">
    <property type="entry name" value="PAS domain"/>
    <property type="match status" value="1"/>
</dbReference>
<dbReference type="RefSeq" id="WP_377713549.1">
    <property type="nucleotide sequence ID" value="NZ_JBHTJM010000005.1"/>
</dbReference>
<sequence>MKRANCLYATKHYVLLLLLLLVTNSFAQYNNINFKNLSSKDGLSQNTIYKIFQDSRGFFWFGTEDGLNKYDGYKFKLFNDSHNIDTNIFDKEIRFIDEDSNGEIWFGANKVLNKFNRNTNSIQEYHLNAKTNALEGDYINVFLIDNQDRIWVGTNKGVFLSEGNGFKEVKAKSKSLPNLKLITQDKNGTIWLVYDDGIYQYLNNDLELTFSINLDANIGFSFGAILEGNDRLWLGSNLGVYVFNIKEKELTKVVSKKNEEFNTVPISAFCKDKKGSTWVGTMGSGLFKIDYQSKHDYTITQYAKRSIDAPRLSSNHIHDIYIDKSNVLWVGTVLGGVNKGTLDVNFDHFKTDFKELNIVEPDPVFSLCEDQYNNLWIGTYGNGLYKLDKETRTYAYYPGTKKDKSGFTGRQVYNITEDLKGNMWFSTSNGGILKYKRETNTFDVFEHENLKQEKLINSVVFKESNGNIWIGTWTQGVYFYNTSTKELKHFKDTLAKPTDIVTGWVNYIFEDLDKNHLWISYENGLHVIDLRSDIVYKLDNTVNANNGLKSNYIYSIYKDSDSSFWLGTESGLVQVLDYQLKNNHKLELKTRTYTKKDGLLNEVAYGMLEDDYNNLWVSTNNGLVKFNRQTKEIKTYLDSDGLQANEFNMGAFYKNKSGEFLFGGINGITAFYPNKIQNNKVEPKVAITEFRVLNEVVVPSVDGRINKDINEVEELEINFKDNVFSFELAALEYTNPENNQYAYKLEGFEDKWNYIKTRRDITFTNLDPGKYQLKVKASNNDGVWSKEKVIKIQIPPPFWKTIWFYLLMALIALTLIFFLVKIRINQVNLKAEKHLLYLKNEKNNAMLKEIHHRVKNNLQVVNSLLSLQSREVKDERVVSMFKDARKRVLSMAMLHERMYGSADLEHVDIHDHFETLVENLIKSYAVDKDIKLEISIKDVQMGISTLTPLGLLLIEIVSNSLKHAFADRKEGTIYVSLKLNDCNKYELVIGDDGKGYDKEIETSTLGTKLIYIFTKQLNGEIEQLNKPGVVYRLIFDKID</sequence>
<feature type="chain" id="PRO_5047383345" evidence="3">
    <location>
        <begin position="28"/>
        <end position="1039"/>
    </location>
</feature>
<evidence type="ECO:0000256" key="1">
    <source>
        <dbReference type="ARBA" id="ARBA00022553"/>
    </source>
</evidence>
<gene>
    <name evidence="6" type="ORF">ACFQ1O_03880</name>
</gene>
<organism evidence="6 7">
    <name type="scientific">Pseudofulvibacter geojedonensis</name>
    <dbReference type="NCBI Taxonomy" id="1123758"/>
    <lineage>
        <taxon>Bacteria</taxon>
        <taxon>Pseudomonadati</taxon>
        <taxon>Bacteroidota</taxon>
        <taxon>Flavobacteriia</taxon>
        <taxon>Flavobacteriales</taxon>
        <taxon>Flavobacteriaceae</taxon>
        <taxon>Pseudofulvibacter</taxon>
    </lineage>
</organism>
<evidence type="ECO:0000259" key="5">
    <source>
        <dbReference type="Pfam" id="PF07568"/>
    </source>
</evidence>
<dbReference type="SUPFAM" id="SSF55874">
    <property type="entry name" value="ATPase domain of HSP90 chaperone/DNA topoisomerase II/histidine kinase"/>
    <property type="match status" value="1"/>
</dbReference>
<dbReference type="InterPro" id="IPR036890">
    <property type="entry name" value="HATPase_C_sf"/>
</dbReference>
<dbReference type="InterPro" id="IPR011123">
    <property type="entry name" value="Y_Y_Y"/>
</dbReference>
<dbReference type="InterPro" id="IPR013783">
    <property type="entry name" value="Ig-like_fold"/>
</dbReference>
<dbReference type="Gene3D" id="2.60.40.10">
    <property type="entry name" value="Immunoglobulins"/>
    <property type="match status" value="1"/>
</dbReference>
<keyword evidence="2" id="KW-0472">Membrane</keyword>
<dbReference type="Gene3D" id="3.30.565.10">
    <property type="entry name" value="Histidine kinase-like ATPase, C-terminal domain"/>
    <property type="match status" value="1"/>
</dbReference>
<dbReference type="PANTHER" id="PTHR43547">
    <property type="entry name" value="TWO-COMPONENT HISTIDINE KINASE"/>
    <property type="match status" value="1"/>
</dbReference>
<protein>
    <submittedName>
        <fullName evidence="6">Two-component regulator propeller domain-containing protein</fullName>
    </submittedName>
</protein>
<dbReference type="InterPro" id="IPR015943">
    <property type="entry name" value="WD40/YVTN_repeat-like_dom_sf"/>
</dbReference>
<dbReference type="Proteomes" id="UP001596997">
    <property type="component" value="Unassembled WGS sequence"/>
</dbReference>
<keyword evidence="2" id="KW-0812">Transmembrane</keyword>
<evidence type="ECO:0000256" key="3">
    <source>
        <dbReference type="SAM" id="SignalP"/>
    </source>
</evidence>
<evidence type="ECO:0000313" key="7">
    <source>
        <dbReference type="Proteomes" id="UP001596997"/>
    </source>
</evidence>
<dbReference type="Pfam" id="PF07568">
    <property type="entry name" value="HisKA_2"/>
    <property type="match status" value="1"/>
</dbReference>
<keyword evidence="7" id="KW-1185">Reference proteome</keyword>
<evidence type="ECO:0000256" key="2">
    <source>
        <dbReference type="SAM" id="Phobius"/>
    </source>
</evidence>
<feature type="domain" description="Signal transduction histidine kinase subgroup 2 dimerisation and phosphoacceptor" evidence="5">
    <location>
        <begin position="849"/>
        <end position="924"/>
    </location>
</feature>
<name>A0ABW3I0J3_9FLAO</name>
<feature type="signal peptide" evidence="3">
    <location>
        <begin position="1"/>
        <end position="27"/>
    </location>
</feature>
<accession>A0ABW3I0J3</accession>
<dbReference type="Pfam" id="PF07494">
    <property type="entry name" value="Reg_prop"/>
    <property type="match status" value="5"/>
</dbReference>
<dbReference type="InterPro" id="IPR011110">
    <property type="entry name" value="Reg_prop"/>
</dbReference>